<proteinExistence type="predicted"/>
<dbReference type="EMBL" id="HACA01005886">
    <property type="protein sequence ID" value="CDW23247.1"/>
    <property type="molecule type" value="Transcribed_RNA"/>
</dbReference>
<name>A0A0K2TCE5_LEPSM</name>
<feature type="compositionally biased region" description="Polar residues" evidence="1">
    <location>
        <begin position="160"/>
        <end position="178"/>
    </location>
</feature>
<accession>A0A0K2TCE5</accession>
<organism evidence="2">
    <name type="scientific">Lepeophtheirus salmonis</name>
    <name type="common">Salmon louse</name>
    <name type="synonym">Caligus salmonis</name>
    <dbReference type="NCBI Taxonomy" id="72036"/>
    <lineage>
        <taxon>Eukaryota</taxon>
        <taxon>Metazoa</taxon>
        <taxon>Ecdysozoa</taxon>
        <taxon>Arthropoda</taxon>
        <taxon>Crustacea</taxon>
        <taxon>Multicrustacea</taxon>
        <taxon>Hexanauplia</taxon>
        <taxon>Copepoda</taxon>
        <taxon>Siphonostomatoida</taxon>
        <taxon>Caligidae</taxon>
        <taxon>Lepeophtheirus</taxon>
    </lineage>
</organism>
<dbReference type="AlphaFoldDB" id="A0A0K2TCE5"/>
<feature type="compositionally biased region" description="Basic and acidic residues" evidence="1">
    <location>
        <begin position="130"/>
        <end position="140"/>
    </location>
</feature>
<sequence length="357" mass="39408">MVSVIVPSYGGFESLGFPSSDHLKYQLGCVPSSTTSVVSAVQSKNLNIHQSNSPIIPITNSNIPYSSHRKRKVLVMDASKGNGGPPILRSPPSSSLYKPLFVDCSVEYELPNVPKVPKNSLPLLVIHPGYEPKNDQHHSESGSPSSSGANNRMARKRDASSLQQPNSNNYINIHSSTHPPHPLYSSSISAAPKGNAYSACCYSVPITPAPMSEALNGSPPSAKRSRPSSEWLCQQRRLCEQQQLKRYQQQQQQHLVSVQQQQQHLWRLNSCPPLIHHSWSGASCCSSNCCPSNKMWLQHQQQQIYAKQQQVQQQQEAYYQQQLLRSGGASGSSSLCPGCISGKCLFVWNKENLSAYR</sequence>
<reference evidence="2" key="1">
    <citation type="submission" date="2014-05" db="EMBL/GenBank/DDBJ databases">
        <authorList>
            <person name="Chronopoulou M."/>
        </authorList>
    </citation>
    <scope>NUCLEOTIDE SEQUENCE</scope>
    <source>
        <tissue evidence="2">Whole organism</tissue>
    </source>
</reference>
<evidence type="ECO:0000313" key="2">
    <source>
        <dbReference type="EMBL" id="CDW23247.1"/>
    </source>
</evidence>
<protein>
    <submittedName>
        <fullName evidence="2">Uncharacterized protein</fullName>
    </submittedName>
</protein>
<evidence type="ECO:0000256" key="1">
    <source>
        <dbReference type="SAM" id="MobiDB-lite"/>
    </source>
</evidence>
<feature type="region of interest" description="Disordered" evidence="1">
    <location>
        <begin position="127"/>
        <end position="178"/>
    </location>
</feature>